<reference evidence="2" key="2">
    <citation type="submission" date="2025-08" db="UniProtKB">
        <authorList>
            <consortium name="RefSeq"/>
        </authorList>
    </citation>
    <scope>IDENTIFICATION</scope>
    <source>
        <tissue evidence="2">Leaf</tissue>
    </source>
</reference>
<accession>A0A9R0JMB9</accession>
<dbReference type="RefSeq" id="XP_021836325.1">
    <property type="nucleotide sequence ID" value="XM_021980633.2"/>
</dbReference>
<dbReference type="OrthoDB" id="777898at2759"/>
<reference evidence="1" key="1">
    <citation type="journal article" date="2021" name="Nat. Commun.">
        <title>Genomic analyses provide insights into spinach domestication and the genetic basis of agronomic traits.</title>
        <authorList>
            <person name="Cai X."/>
            <person name="Sun X."/>
            <person name="Xu C."/>
            <person name="Sun H."/>
            <person name="Wang X."/>
            <person name="Ge C."/>
            <person name="Zhang Z."/>
            <person name="Wang Q."/>
            <person name="Fei Z."/>
            <person name="Jiao C."/>
            <person name="Wang Q."/>
        </authorList>
    </citation>
    <scope>NUCLEOTIDE SEQUENCE [LARGE SCALE GENOMIC DNA]</scope>
    <source>
        <strain evidence="1">cv. Varoflay</strain>
    </source>
</reference>
<dbReference type="Pfam" id="PF14009">
    <property type="entry name" value="PADRE"/>
    <property type="match status" value="1"/>
</dbReference>
<dbReference type="AlphaFoldDB" id="A0A9R0JMB9"/>
<evidence type="ECO:0000313" key="2">
    <source>
        <dbReference type="RefSeq" id="XP_021836325.1"/>
    </source>
</evidence>
<name>A0A9R0JMB9_SPIOL</name>
<gene>
    <name evidence="2" type="primary">LOC110779873</name>
</gene>
<keyword evidence="1" id="KW-1185">Reference proteome</keyword>
<dbReference type="PANTHER" id="PTHR33052">
    <property type="entry name" value="DUF4228 DOMAIN PROTEIN-RELATED"/>
    <property type="match status" value="1"/>
</dbReference>
<evidence type="ECO:0000313" key="1">
    <source>
        <dbReference type="Proteomes" id="UP000813463"/>
    </source>
</evidence>
<protein>
    <submittedName>
        <fullName evidence="2">Uncharacterized protein</fullName>
    </submittedName>
</protein>
<sequence length="167" mass="17762">MGNLSSCVKIQSSSSNTNNMAKLVDSQGQLTLINLPTTVAELMLENPGFALTPVEELRETSRIPAMKADDVLLGRKVYLLVPVDKVNSRLTDLQLAAIDSLLCSCNGKVGGKATRGGSKVSPTTGVNGNSLEDLVKDLSGKCTGVTGQRNRFCKVWEPVLEPILEGC</sequence>
<dbReference type="InterPro" id="IPR025322">
    <property type="entry name" value="PADRE_dom"/>
</dbReference>
<dbReference type="KEGG" id="soe:110779873"/>
<organism evidence="1 2">
    <name type="scientific">Spinacia oleracea</name>
    <name type="common">Spinach</name>
    <dbReference type="NCBI Taxonomy" id="3562"/>
    <lineage>
        <taxon>Eukaryota</taxon>
        <taxon>Viridiplantae</taxon>
        <taxon>Streptophyta</taxon>
        <taxon>Embryophyta</taxon>
        <taxon>Tracheophyta</taxon>
        <taxon>Spermatophyta</taxon>
        <taxon>Magnoliopsida</taxon>
        <taxon>eudicotyledons</taxon>
        <taxon>Gunneridae</taxon>
        <taxon>Pentapetalae</taxon>
        <taxon>Caryophyllales</taxon>
        <taxon>Chenopodiaceae</taxon>
        <taxon>Chenopodioideae</taxon>
        <taxon>Anserineae</taxon>
        <taxon>Spinacia</taxon>
    </lineage>
</organism>
<dbReference type="Proteomes" id="UP000813463">
    <property type="component" value="Chromosome 5"/>
</dbReference>
<proteinExistence type="predicted"/>